<dbReference type="CDD" id="cd00038">
    <property type="entry name" value="CAP_ED"/>
    <property type="match status" value="2"/>
</dbReference>
<keyword evidence="3" id="KW-1185">Reference proteome</keyword>
<evidence type="ECO:0000256" key="1">
    <source>
        <dbReference type="SAM" id="MobiDB-lite"/>
    </source>
</evidence>
<protein>
    <submittedName>
        <fullName evidence="4">Uncharacterized protein LOC118762571 isoform X1</fullName>
    </submittedName>
</protein>
<evidence type="ECO:0000313" key="4">
    <source>
        <dbReference type="RefSeq" id="XP_036357212.1"/>
    </source>
</evidence>
<dbReference type="InterPro" id="IPR014710">
    <property type="entry name" value="RmlC-like_jellyroll"/>
</dbReference>
<dbReference type="InterPro" id="IPR018488">
    <property type="entry name" value="cNMP-bd_CS"/>
</dbReference>
<proteinExistence type="predicted"/>
<dbReference type="PANTHER" id="PTHR23011">
    <property type="entry name" value="CYCLIC NUCLEOTIDE-BINDING DOMAIN CONTAINING PROTEIN"/>
    <property type="match status" value="1"/>
</dbReference>
<dbReference type="PANTHER" id="PTHR23011:SF28">
    <property type="entry name" value="CYCLIC NUCLEOTIDE-BINDING DOMAIN CONTAINING PROTEIN"/>
    <property type="match status" value="1"/>
</dbReference>
<dbReference type="Gene3D" id="2.60.120.10">
    <property type="entry name" value="Jelly Rolls"/>
    <property type="match status" value="2"/>
</dbReference>
<organism evidence="3 4">
    <name type="scientific">Octopus sinensis</name>
    <name type="common">East Asian common octopus</name>
    <dbReference type="NCBI Taxonomy" id="2607531"/>
    <lineage>
        <taxon>Eukaryota</taxon>
        <taxon>Metazoa</taxon>
        <taxon>Spiralia</taxon>
        <taxon>Lophotrochozoa</taxon>
        <taxon>Mollusca</taxon>
        <taxon>Cephalopoda</taxon>
        <taxon>Coleoidea</taxon>
        <taxon>Octopodiformes</taxon>
        <taxon>Octopoda</taxon>
        <taxon>Incirrata</taxon>
        <taxon>Octopodidae</taxon>
        <taxon>Octopus</taxon>
    </lineage>
</organism>
<dbReference type="PROSITE" id="PS50042">
    <property type="entry name" value="CNMP_BINDING_3"/>
    <property type="match status" value="2"/>
</dbReference>
<feature type="region of interest" description="Disordered" evidence="1">
    <location>
        <begin position="442"/>
        <end position="463"/>
    </location>
</feature>
<gene>
    <name evidence="4" type="primary">LOC118762571</name>
</gene>
<dbReference type="Proteomes" id="UP000515154">
    <property type="component" value="Linkage group LG3"/>
</dbReference>
<evidence type="ECO:0000259" key="2">
    <source>
        <dbReference type="PROSITE" id="PS50042"/>
    </source>
</evidence>
<sequence>MAQHQETKPNQQIKRLTDIKSHSNLANLKSKTAKERWVHLSRTFDVKSLIQQVLEMNSQYNYVVSILSKPPNLRQQSECEELVGWFKSRVRKIFNNLKTETITDVIRNCKFERKKANELIIKQGEIGEKMFIVLKGLLSIYVQDLLNDVDQLNVINSMCKGELLEDRSILGEYKASTGASSVVGELALIKKDCVRIASVVVDEETDLIVIDQELYNRSVRETLERDYIERRKFVLDNPLFKGLAHKTRRQLIICLKKETFQYGNTIVKQGSPLDKTYFILEGEVEVIINPTATCMQYKAVYEDMKFILPQLMSQERYLKENLKVMEKNRSNYRQLCLLGTNEHIGLIEHCLGLGTYIETAITTRTSHLMVLEKRHEDLFLKKTNNGLQSNEHFQNAAYFRLLLYAHRCPITDSSSIFKYFLLKLQDESMLLDLRKQKTVTPVKKQTLPNNQTSKQQKEDKNRIGISNIQLSRMKRPVSESFEKQLQRQNTEKLILSHVQQLFLKWKMYTKSNKRVLKPRQDEQRNEVKVKLKW</sequence>
<dbReference type="PROSITE" id="PS00888">
    <property type="entry name" value="CNMP_BINDING_1"/>
    <property type="match status" value="1"/>
</dbReference>
<evidence type="ECO:0000313" key="3">
    <source>
        <dbReference type="Proteomes" id="UP000515154"/>
    </source>
</evidence>
<accession>A0A7E6ER00</accession>
<dbReference type="AlphaFoldDB" id="A0A7E6ER00"/>
<dbReference type="KEGG" id="osn:118762571"/>
<feature type="domain" description="Cyclic nucleotide-binding" evidence="2">
    <location>
        <begin position="93"/>
        <end position="217"/>
    </location>
</feature>
<dbReference type="Pfam" id="PF00027">
    <property type="entry name" value="cNMP_binding"/>
    <property type="match status" value="1"/>
</dbReference>
<dbReference type="SUPFAM" id="SSF51206">
    <property type="entry name" value="cAMP-binding domain-like"/>
    <property type="match status" value="2"/>
</dbReference>
<dbReference type="RefSeq" id="XP_036357212.1">
    <property type="nucleotide sequence ID" value="XM_036501319.1"/>
</dbReference>
<dbReference type="InterPro" id="IPR018490">
    <property type="entry name" value="cNMP-bd_dom_sf"/>
</dbReference>
<dbReference type="SMART" id="SM00100">
    <property type="entry name" value="cNMP"/>
    <property type="match status" value="2"/>
</dbReference>
<feature type="domain" description="Cyclic nucleotide-binding" evidence="2">
    <location>
        <begin position="239"/>
        <end position="335"/>
    </location>
</feature>
<name>A0A7E6ER00_9MOLL</name>
<reference evidence="4" key="1">
    <citation type="submission" date="2025-08" db="UniProtKB">
        <authorList>
            <consortium name="RefSeq"/>
        </authorList>
    </citation>
    <scope>IDENTIFICATION</scope>
</reference>
<dbReference type="InterPro" id="IPR000595">
    <property type="entry name" value="cNMP-bd_dom"/>
</dbReference>